<accession>A0ABR8KP52</accession>
<keyword evidence="2" id="KW-1185">Reference proteome</keyword>
<organism evidence="1 2">
    <name type="scientific">Erythrobacter rubeus</name>
    <dbReference type="NCBI Taxonomy" id="2760803"/>
    <lineage>
        <taxon>Bacteria</taxon>
        <taxon>Pseudomonadati</taxon>
        <taxon>Pseudomonadota</taxon>
        <taxon>Alphaproteobacteria</taxon>
        <taxon>Sphingomonadales</taxon>
        <taxon>Erythrobacteraceae</taxon>
        <taxon>Erythrobacter/Porphyrobacter group</taxon>
        <taxon>Erythrobacter</taxon>
    </lineage>
</organism>
<proteinExistence type="predicted"/>
<name>A0ABR8KP52_9SPHN</name>
<comment type="caution">
    <text evidence="1">The sequence shown here is derived from an EMBL/GenBank/DDBJ whole genome shotgun (WGS) entry which is preliminary data.</text>
</comment>
<dbReference type="EMBL" id="JACXLC010000001">
    <property type="protein sequence ID" value="MBD2842424.1"/>
    <property type="molecule type" value="Genomic_DNA"/>
</dbReference>
<dbReference type="RefSeq" id="WP_190787884.1">
    <property type="nucleotide sequence ID" value="NZ_JACXLC010000001.1"/>
</dbReference>
<protein>
    <submittedName>
        <fullName evidence="1">Uncharacterized protein</fullName>
    </submittedName>
</protein>
<reference evidence="1 2" key="1">
    <citation type="submission" date="2020-09" db="EMBL/GenBank/DDBJ databases">
        <authorList>
            <person name="Yoon J.-W."/>
        </authorList>
    </citation>
    <scope>NUCLEOTIDE SEQUENCE [LARGE SCALE GENOMIC DNA]</scope>
    <source>
        <strain evidence="1 2">KMU-140</strain>
    </source>
</reference>
<dbReference type="Proteomes" id="UP000635384">
    <property type="component" value="Unassembled WGS sequence"/>
</dbReference>
<evidence type="ECO:0000313" key="2">
    <source>
        <dbReference type="Proteomes" id="UP000635384"/>
    </source>
</evidence>
<evidence type="ECO:0000313" key="1">
    <source>
        <dbReference type="EMBL" id="MBD2842424.1"/>
    </source>
</evidence>
<gene>
    <name evidence="1" type="ORF">IB285_09160</name>
</gene>
<sequence length="176" mass="19561">MSRQPWFALGVTVLSVGFFYYQLESCSSALESEPPPPPRTDPVPIVAFDDLVEISPLTVSDQLIICKKDRGNGSTVYSFTVWDGAVWRYDSVKNLADRKCPLTDGTCKFGWFGERLALIAKAPTRTYTYLVDLDKLEMDEVVDLNFSNMGLEPSLNPTVPCMSRPKPIGVLKTSAE</sequence>